<dbReference type="Proteomes" id="UP000058613">
    <property type="component" value="Chromosome"/>
</dbReference>
<evidence type="ECO:0000313" key="1">
    <source>
        <dbReference type="EMBL" id="ALL01617.1"/>
    </source>
</evidence>
<protein>
    <submittedName>
        <fullName evidence="1">Uncharacterized protein</fullName>
    </submittedName>
</protein>
<reference evidence="1 2" key="1">
    <citation type="submission" date="2015-10" db="EMBL/GenBank/DDBJ databases">
        <title>Complete genome sequence of hyperthermophilic archaeon Pyrodictium delaneyi Su06.</title>
        <authorList>
            <person name="Jung J.-H."/>
            <person name="Lin J."/>
            <person name="Holden J.F."/>
            <person name="Park C.-S."/>
        </authorList>
    </citation>
    <scope>NUCLEOTIDE SEQUENCE [LARGE SCALE GENOMIC DNA]</scope>
    <source>
        <strain evidence="1 2">Su06</strain>
    </source>
</reference>
<dbReference type="EMBL" id="CP013011">
    <property type="protein sequence ID" value="ALL01617.1"/>
    <property type="molecule type" value="Genomic_DNA"/>
</dbReference>
<dbReference type="AlphaFoldDB" id="A0A0N7JDA1"/>
<dbReference type="RefSeq" id="WP_055409736.1">
    <property type="nucleotide sequence ID" value="NZ_CP013011.1"/>
</dbReference>
<dbReference type="OrthoDB" id="18902at2157"/>
<organism evidence="1 2">
    <name type="scientific">Pyrodictium delaneyi</name>
    <dbReference type="NCBI Taxonomy" id="1273541"/>
    <lineage>
        <taxon>Archaea</taxon>
        <taxon>Thermoproteota</taxon>
        <taxon>Thermoprotei</taxon>
        <taxon>Desulfurococcales</taxon>
        <taxon>Pyrodictiaceae</taxon>
        <taxon>Pyrodictium</taxon>
    </lineage>
</organism>
<evidence type="ECO:0000313" key="2">
    <source>
        <dbReference type="Proteomes" id="UP000058613"/>
    </source>
</evidence>
<dbReference type="GeneID" id="26099913"/>
<proteinExistence type="predicted"/>
<dbReference type="KEGG" id="pdl:Pyrde_1574"/>
<gene>
    <name evidence="1" type="ORF">Pyrde_1574</name>
</gene>
<name>A0A0N7JDA1_9CREN</name>
<sequence>MAKTSGKKKEPVSGSKKELVIVSRPAVTRDQVERDERKKRLLLVLKTMEDQGGIYERSLAHLVYWLQKEKGIDLGYNFYMVGDVPTSKELHEDIVALLYVGYAETDPKTKKLRLTNDGKEFLEKKGTDPEFFEKLRAAVEELKPKIAALDAQIELTTILSRPRAPRRRRFF</sequence>
<accession>A0A0N7JDA1</accession>